<dbReference type="InterPro" id="IPR011008">
    <property type="entry name" value="Dimeric_a/b-barrel"/>
</dbReference>
<dbReference type="OrthoDB" id="287932at2"/>
<sequence>MIIVAGSLRVASGDRDGYLAAVADVAVQARRAPGCLDFVQAADPLDPERINIFERWESDEDLQRFRTSGDPDAPPPDVPDVLSAEVRKYRIASVEAP</sequence>
<reference evidence="2 3" key="1">
    <citation type="submission" date="2017-06" db="EMBL/GenBank/DDBJ databases">
        <authorList>
            <person name="Kim H.J."/>
            <person name="Triplett B.A."/>
        </authorList>
    </citation>
    <scope>NUCLEOTIDE SEQUENCE [LARGE SCALE GENOMIC DNA]</scope>
    <source>
        <strain evidence="2 3">DSM 44272</strain>
    </source>
</reference>
<evidence type="ECO:0000313" key="2">
    <source>
        <dbReference type="EMBL" id="SNR50966.1"/>
    </source>
</evidence>
<dbReference type="Gene3D" id="3.30.70.100">
    <property type="match status" value="1"/>
</dbReference>
<name>A0A238WWV0_9ACTN</name>
<keyword evidence="3" id="KW-1185">Reference proteome</keyword>
<dbReference type="AlphaFoldDB" id="A0A238WWV0"/>
<dbReference type="InterPro" id="IPR007138">
    <property type="entry name" value="ABM_dom"/>
</dbReference>
<evidence type="ECO:0000259" key="1">
    <source>
        <dbReference type="PROSITE" id="PS51725"/>
    </source>
</evidence>
<dbReference type="RefSeq" id="WP_089336591.1">
    <property type="nucleotide sequence ID" value="NZ_FZNO01000010.1"/>
</dbReference>
<dbReference type="Proteomes" id="UP000198403">
    <property type="component" value="Unassembled WGS sequence"/>
</dbReference>
<keyword evidence="2" id="KW-0503">Monooxygenase</keyword>
<evidence type="ECO:0000313" key="3">
    <source>
        <dbReference type="Proteomes" id="UP000198403"/>
    </source>
</evidence>
<feature type="domain" description="ABM" evidence="1">
    <location>
        <begin position="2"/>
        <end position="91"/>
    </location>
</feature>
<dbReference type="SUPFAM" id="SSF54909">
    <property type="entry name" value="Dimeric alpha+beta barrel"/>
    <property type="match status" value="1"/>
</dbReference>
<proteinExistence type="predicted"/>
<dbReference type="GO" id="GO:0004497">
    <property type="term" value="F:monooxygenase activity"/>
    <property type="evidence" value="ECO:0007669"/>
    <property type="project" value="UniProtKB-KW"/>
</dbReference>
<dbReference type="Pfam" id="PF03992">
    <property type="entry name" value="ABM"/>
    <property type="match status" value="1"/>
</dbReference>
<dbReference type="PROSITE" id="PS51725">
    <property type="entry name" value="ABM"/>
    <property type="match status" value="1"/>
</dbReference>
<organism evidence="2 3">
    <name type="scientific">Blastococcus mobilis</name>
    <dbReference type="NCBI Taxonomy" id="1938746"/>
    <lineage>
        <taxon>Bacteria</taxon>
        <taxon>Bacillati</taxon>
        <taxon>Actinomycetota</taxon>
        <taxon>Actinomycetes</taxon>
        <taxon>Geodermatophilales</taxon>
        <taxon>Geodermatophilaceae</taxon>
        <taxon>Blastococcus</taxon>
    </lineage>
</organism>
<dbReference type="EMBL" id="FZNO01000010">
    <property type="protein sequence ID" value="SNR50966.1"/>
    <property type="molecule type" value="Genomic_DNA"/>
</dbReference>
<keyword evidence="2" id="KW-0560">Oxidoreductase</keyword>
<gene>
    <name evidence="2" type="ORF">SAMN06272737_11080</name>
</gene>
<protein>
    <submittedName>
        <fullName evidence="2">Antibiotic biosynthesis monooxygenase</fullName>
    </submittedName>
</protein>
<accession>A0A238WWV0</accession>